<dbReference type="Proteomes" id="UP000642938">
    <property type="component" value="Unassembled WGS sequence"/>
</dbReference>
<dbReference type="EMBL" id="JACIEF010000001">
    <property type="protein sequence ID" value="MBB4106652.1"/>
    <property type="molecule type" value="Genomic_DNA"/>
</dbReference>
<sequence length="100" mass="11706">MHIDLNRVALIRSVVAQVMKVNPADLNGCEHRKDEHKNARALFTLVLFEEGLKPPQIAREIGKTRWVVYYRIEMATDLLSYHKTTKKQYLKIIQTIENED</sequence>
<dbReference type="Proteomes" id="UP000532273">
    <property type="component" value="Unassembled WGS sequence"/>
</dbReference>
<dbReference type="EMBL" id="BMHZ01000002">
    <property type="protein sequence ID" value="GGH02935.1"/>
    <property type="molecule type" value="Genomic_DNA"/>
</dbReference>
<proteinExistence type="predicted"/>
<dbReference type="Gene3D" id="1.10.1750.10">
    <property type="match status" value="1"/>
</dbReference>
<evidence type="ECO:0000313" key="3">
    <source>
        <dbReference type="Proteomes" id="UP000532273"/>
    </source>
</evidence>
<dbReference type="RefSeq" id="WP_183759899.1">
    <property type="nucleotide sequence ID" value="NZ_BMHZ01000002.1"/>
</dbReference>
<reference evidence="2 3" key="3">
    <citation type="submission" date="2020-08" db="EMBL/GenBank/DDBJ databases">
        <title>Genomic Encyclopedia of Type Strains, Phase IV (KMG-IV): sequencing the most valuable type-strain genomes for metagenomic binning, comparative biology and taxonomic classification.</title>
        <authorList>
            <person name="Goeker M."/>
        </authorList>
    </citation>
    <scope>NUCLEOTIDE SEQUENCE [LARGE SCALE GENOMIC DNA]</scope>
    <source>
        <strain evidence="2 3">DSM 100774</strain>
    </source>
</reference>
<evidence type="ECO:0000313" key="4">
    <source>
        <dbReference type="Proteomes" id="UP000642938"/>
    </source>
</evidence>
<dbReference type="GO" id="GO:0043565">
    <property type="term" value="F:sequence-specific DNA binding"/>
    <property type="evidence" value="ECO:0007669"/>
    <property type="project" value="InterPro"/>
</dbReference>
<dbReference type="AlphaFoldDB" id="A0A7W6K9S4"/>
<name>A0A7W6K9S4_9SPHI</name>
<protein>
    <recommendedName>
        <fullName evidence="5">Chromosomal replication initiator DnaA C-terminal domain-containing protein</fullName>
    </recommendedName>
</protein>
<evidence type="ECO:0000313" key="2">
    <source>
        <dbReference type="EMBL" id="MBB4106652.1"/>
    </source>
</evidence>
<gene>
    <name evidence="1" type="ORF">GCM10007422_17690</name>
    <name evidence="2" type="ORF">GGQ60_000612</name>
</gene>
<evidence type="ECO:0000313" key="1">
    <source>
        <dbReference type="EMBL" id="GGH02935.1"/>
    </source>
</evidence>
<dbReference type="InterPro" id="IPR010921">
    <property type="entry name" value="Trp_repressor/repl_initiator"/>
</dbReference>
<reference evidence="4" key="2">
    <citation type="journal article" date="2019" name="Int. J. Syst. Evol. Microbiol.">
        <title>The Global Catalogue of Microorganisms (GCM) 10K type strain sequencing project: providing services to taxonomists for standard genome sequencing and annotation.</title>
        <authorList>
            <consortium name="The Broad Institute Genomics Platform"/>
            <consortium name="The Broad Institute Genome Sequencing Center for Infectious Disease"/>
            <person name="Wu L."/>
            <person name="Ma J."/>
        </authorList>
    </citation>
    <scope>NUCLEOTIDE SEQUENCE [LARGE SCALE GENOMIC DNA]</scope>
    <source>
        <strain evidence="4">CGMCC 1.15287</strain>
    </source>
</reference>
<reference evidence="1" key="1">
    <citation type="journal article" date="2014" name="Int. J. Syst. Evol. Microbiol.">
        <title>Complete genome of a new Firmicutes species belonging to the dominant human colonic microbiota ('Ruminococcus bicirculans') reveals two chromosomes and a selective capacity to utilize plant glucans.</title>
        <authorList>
            <consortium name="NISC Comparative Sequencing Program"/>
            <person name="Wegmann U."/>
            <person name="Louis P."/>
            <person name="Goesmann A."/>
            <person name="Henrissat B."/>
            <person name="Duncan S.H."/>
            <person name="Flint H.J."/>
        </authorList>
    </citation>
    <scope>NUCLEOTIDE SEQUENCE</scope>
    <source>
        <strain evidence="1">CGMCC 1.15287</strain>
    </source>
</reference>
<accession>A0A7W6K9S4</accession>
<reference evidence="1" key="4">
    <citation type="submission" date="2024-05" db="EMBL/GenBank/DDBJ databases">
        <authorList>
            <person name="Sun Q."/>
            <person name="Zhou Y."/>
        </authorList>
    </citation>
    <scope>NUCLEOTIDE SEQUENCE</scope>
    <source>
        <strain evidence="1">CGMCC 1.15287</strain>
    </source>
</reference>
<organism evidence="2 3">
    <name type="scientific">Pedobacter zeae</name>
    <dbReference type="NCBI Taxonomy" id="1737356"/>
    <lineage>
        <taxon>Bacteria</taxon>
        <taxon>Pseudomonadati</taxon>
        <taxon>Bacteroidota</taxon>
        <taxon>Sphingobacteriia</taxon>
        <taxon>Sphingobacteriales</taxon>
        <taxon>Sphingobacteriaceae</taxon>
        <taxon>Pedobacter</taxon>
    </lineage>
</organism>
<dbReference type="SUPFAM" id="SSF48295">
    <property type="entry name" value="TrpR-like"/>
    <property type="match status" value="1"/>
</dbReference>
<keyword evidence="4" id="KW-1185">Reference proteome</keyword>
<evidence type="ECO:0008006" key="5">
    <source>
        <dbReference type="Google" id="ProtNLM"/>
    </source>
</evidence>
<comment type="caution">
    <text evidence="2">The sequence shown here is derived from an EMBL/GenBank/DDBJ whole genome shotgun (WGS) entry which is preliminary data.</text>
</comment>